<gene>
    <name evidence="2" type="ORF">HDF14_005517</name>
</gene>
<dbReference type="Proteomes" id="UP000535182">
    <property type="component" value="Unassembled WGS sequence"/>
</dbReference>
<keyword evidence="3" id="KW-1185">Reference proteome</keyword>
<keyword evidence="1" id="KW-1133">Transmembrane helix</keyword>
<keyword evidence="1" id="KW-0472">Membrane</keyword>
<evidence type="ECO:0000313" key="3">
    <source>
        <dbReference type="Proteomes" id="UP000535182"/>
    </source>
</evidence>
<reference evidence="2 3" key="1">
    <citation type="submission" date="2020-08" db="EMBL/GenBank/DDBJ databases">
        <title>Genomic Encyclopedia of Type Strains, Phase IV (KMG-V): Genome sequencing to study the core and pangenomes of soil and plant-associated prokaryotes.</title>
        <authorList>
            <person name="Whitman W."/>
        </authorList>
    </citation>
    <scope>NUCLEOTIDE SEQUENCE [LARGE SCALE GENOMIC DNA]</scope>
    <source>
        <strain evidence="2 3">X5P2</strain>
    </source>
</reference>
<organism evidence="2 3">
    <name type="scientific">Tunturiibacter gelidiferens</name>
    <dbReference type="NCBI Taxonomy" id="3069689"/>
    <lineage>
        <taxon>Bacteria</taxon>
        <taxon>Pseudomonadati</taxon>
        <taxon>Acidobacteriota</taxon>
        <taxon>Terriglobia</taxon>
        <taxon>Terriglobales</taxon>
        <taxon>Acidobacteriaceae</taxon>
        <taxon>Tunturiibacter</taxon>
    </lineage>
</organism>
<dbReference type="Gene3D" id="3.40.50.10610">
    <property type="entry name" value="ABC-type transport auxiliary lipoprotein component"/>
    <property type="match status" value="1"/>
</dbReference>
<comment type="caution">
    <text evidence="2">The sequence shown here is derived from an EMBL/GenBank/DDBJ whole genome shotgun (WGS) entry which is preliminary data.</text>
</comment>
<dbReference type="RefSeq" id="WP_260698618.1">
    <property type="nucleotide sequence ID" value="NZ_JACHEB010000019.1"/>
</dbReference>
<keyword evidence="1" id="KW-0812">Transmembrane</keyword>
<protein>
    <submittedName>
        <fullName evidence="2">Uncharacterized protein</fullName>
    </submittedName>
</protein>
<evidence type="ECO:0000313" key="2">
    <source>
        <dbReference type="EMBL" id="MBB5331865.1"/>
    </source>
</evidence>
<feature type="transmembrane region" description="Helical" evidence="1">
    <location>
        <begin position="20"/>
        <end position="38"/>
    </location>
</feature>
<dbReference type="EMBL" id="JACHEB010000019">
    <property type="protein sequence ID" value="MBB5331865.1"/>
    <property type="molecule type" value="Genomic_DNA"/>
</dbReference>
<name>A0A9X0QK71_9BACT</name>
<evidence type="ECO:0000256" key="1">
    <source>
        <dbReference type="SAM" id="Phobius"/>
    </source>
</evidence>
<sequence length="174" mass="18370">MKTDATPVAVSPKDNPLLRYGIAAIAAVILTAVGTFLWQQRTHAKPPTDKDVLVLADFANATGDPVFDGTLRQGLSIQLEQSPFLSIVSDEKIQQTLGLMGQPADAKLVSAIAREVCQRTASAAVLDGSIDRIGTQYLLNLKAVNCESGKTLASTEAQASDENHVLNALGKVSV</sequence>
<proteinExistence type="predicted"/>
<accession>A0A9X0QK71</accession>
<dbReference type="AlphaFoldDB" id="A0A9X0QK71"/>